<name>A0ABD3MBR7_9STRA</name>
<evidence type="ECO:0000256" key="3">
    <source>
        <dbReference type="SAM" id="MobiDB-lite"/>
    </source>
</evidence>
<feature type="region of interest" description="Disordered" evidence="3">
    <location>
        <begin position="243"/>
        <end position="266"/>
    </location>
</feature>
<protein>
    <submittedName>
        <fullName evidence="4">Uncharacterized protein</fullName>
    </submittedName>
</protein>
<comment type="caution">
    <text evidence="4">The sequence shown here is derived from an EMBL/GenBank/DDBJ whole genome shotgun (WGS) entry which is preliminary data.</text>
</comment>
<feature type="compositionally biased region" description="Low complexity" evidence="3">
    <location>
        <begin position="328"/>
        <end position="338"/>
    </location>
</feature>
<dbReference type="GO" id="GO:0000932">
    <property type="term" value="C:P-body"/>
    <property type="evidence" value="ECO:0007669"/>
    <property type="project" value="UniProtKB-SubCell"/>
</dbReference>
<evidence type="ECO:0000256" key="2">
    <source>
        <dbReference type="ARBA" id="ARBA00022490"/>
    </source>
</evidence>
<reference evidence="4 5" key="1">
    <citation type="submission" date="2024-10" db="EMBL/GenBank/DDBJ databases">
        <title>Updated reference genomes for cyclostephanoid diatoms.</title>
        <authorList>
            <person name="Roberts W.R."/>
            <person name="Alverson A.J."/>
        </authorList>
    </citation>
    <scope>NUCLEOTIDE SEQUENCE [LARGE SCALE GENOMIC DNA]</scope>
    <source>
        <strain evidence="4 5">AJA232-27</strain>
    </source>
</reference>
<gene>
    <name evidence="4" type="ORF">ACHAWU_007408</name>
</gene>
<keyword evidence="2" id="KW-0963">Cytoplasm</keyword>
<evidence type="ECO:0000256" key="1">
    <source>
        <dbReference type="ARBA" id="ARBA00004201"/>
    </source>
</evidence>
<feature type="region of interest" description="Disordered" evidence="3">
    <location>
        <begin position="324"/>
        <end position="369"/>
    </location>
</feature>
<accession>A0ABD3MBR7</accession>
<evidence type="ECO:0000313" key="5">
    <source>
        <dbReference type="Proteomes" id="UP001530293"/>
    </source>
</evidence>
<organism evidence="4 5">
    <name type="scientific">Discostella pseudostelligera</name>
    <dbReference type="NCBI Taxonomy" id="259834"/>
    <lineage>
        <taxon>Eukaryota</taxon>
        <taxon>Sar</taxon>
        <taxon>Stramenopiles</taxon>
        <taxon>Ochrophyta</taxon>
        <taxon>Bacillariophyta</taxon>
        <taxon>Coscinodiscophyceae</taxon>
        <taxon>Thalassiosirophycidae</taxon>
        <taxon>Stephanodiscales</taxon>
        <taxon>Stephanodiscaceae</taxon>
        <taxon>Discostella</taxon>
    </lineage>
</organism>
<dbReference type="Proteomes" id="UP001530293">
    <property type="component" value="Unassembled WGS sequence"/>
</dbReference>
<feature type="compositionally biased region" description="Pro residues" evidence="3">
    <location>
        <begin position="248"/>
        <end position="266"/>
    </location>
</feature>
<dbReference type="EMBL" id="JALLBG020000150">
    <property type="protein sequence ID" value="KAL3761449.1"/>
    <property type="molecule type" value="Genomic_DNA"/>
</dbReference>
<sequence length="793" mass="84131">MNNDPNDVFESLGGSLLNDLLADLNAAVSSSSSSDNHNKGVGIVGGASASASAQQQQLSNTFSIDDSPDDLFALLEQELISTYADPTPSSPSKSKSSLGLLLSGGDMASAGAMVVNSTAGGVGAADTEEDVWSNSLSQFGNMSLAADFLAADTASKQQQQQQQKQQQGVKKQHVVNQLFDESLFDQQGGEYKLEEDVVYGSGDAAAFNALLGASRAKGPPTSETATAKAMNIMAPSSSATIIAETTNAPPPPQAPAPPAPPLLPPPPLQPAMMFPPPPPHMTGFVMPPPPGVPVVLPPQPPMMLNPMLVPPVMPIMGMIPPPHLQNRGTAAGSSSAGADPAVPFDSDDFPALGSTATATTDGRKNQEESKLTATAAIATPTTENNTILGTTTTIPSEAQIIFNNTNPHTPPISAHLIQSKLMPFRDTCFIVNIMMRTLKSLDAYNDDYYHWSVLNRATTSSSNNPHLPPMPGVMAAGATMQPTPLLKGMKETVKEQQDAFQLRVKARAKTFAEEQKSLGQLVKTNVKRPKALLDTPVLKKEEEAEVGATTGATAGIASDNKYEAGQQVSRINLWKARVTIDRGYTAFLSLMELRRLIQTQMRGDPRILQELMVDVKSNIDLLHSSLGVSVQVNAEGSKTIEVDKVRLSTTLSLPKGRILCARSIEEGIVPHPSACNLLPVALSAIFSESLPVDGEERLLHALTGLILTESPGVDPRILCRCLEVATSFASSENNTPTIDGIASNSSNSLTSSHMRMNLLHAVLSMGKHVCAGSSSNNDWMEREQLFRGMLNLS</sequence>
<keyword evidence="5" id="KW-1185">Reference proteome</keyword>
<dbReference type="InterPro" id="IPR039900">
    <property type="entry name" value="Pat1-like"/>
</dbReference>
<dbReference type="PANTHER" id="PTHR21551:SF0">
    <property type="entry name" value="PROTEIN ASSOCIATED WITH TOPO II RELATED-1, ISOFORM A"/>
    <property type="match status" value="1"/>
</dbReference>
<proteinExistence type="predicted"/>
<evidence type="ECO:0000313" key="4">
    <source>
        <dbReference type="EMBL" id="KAL3761449.1"/>
    </source>
</evidence>
<comment type="subcellular location">
    <subcellularLocation>
        <location evidence="1">Cytoplasm</location>
        <location evidence="1">P-body</location>
    </subcellularLocation>
</comment>
<dbReference type="PANTHER" id="PTHR21551">
    <property type="entry name" value="TOPOISOMERASE II-ASSOCIATED PROTEIN PAT1"/>
    <property type="match status" value="1"/>
</dbReference>
<dbReference type="AlphaFoldDB" id="A0ABD3MBR7"/>